<protein>
    <submittedName>
        <fullName evidence="11">DEAD/DEAH box helicase</fullName>
    </submittedName>
</protein>
<evidence type="ECO:0000256" key="2">
    <source>
        <dbReference type="ARBA" id="ARBA00022801"/>
    </source>
</evidence>
<dbReference type="GO" id="GO:0003676">
    <property type="term" value="F:nucleic acid binding"/>
    <property type="evidence" value="ECO:0007669"/>
    <property type="project" value="InterPro"/>
</dbReference>
<reference evidence="11 12" key="1">
    <citation type="submission" date="2018-09" db="EMBL/GenBank/DDBJ databases">
        <title>YIM PH 21725 draft genome.</title>
        <authorList>
            <person name="Miao C."/>
        </authorList>
    </citation>
    <scope>NUCLEOTIDE SEQUENCE [LARGE SCALE GENOMIC DNA]</scope>
    <source>
        <strain evidence="12">YIM PH21725</strain>
    </source>
</reference>
<evidence type="ECO:0000256" key="7">
    <source>
        <dbReference type="SAM" id="MobiDB-lite"/>
    </source>
</evidence>
<dbReference type="CDD" id="cd18787">
    <property type="entry name" value="SF2_C_DEAD"/>
    <property type="match status" value="1"/>
</dbReference>
<evidence type="ECO:0000256" key="1">
    <source>
        <dbReference type="ARBA" id="ARBA00022741"/>
    </source>
</evidence>
<keyword evidence="1" id="KW-0547">Nucleotide-binding</keyword>
<proteinExistence type="inferred from homology"/>
<evidence type="ECO:0000259" key="8">
    <source>
        <dbReference type="PROSITE" id="PS51192"/>
    </source>
</evidence>
<gene>
    <name evidence="11" type="ORF">D5S19_04345</name>
</gene>
<evidence type="ECO:0000256" key="3">
    <source>
        <dbReference type="ARBA" id="ARBA00022806"/>
    </source>
</evidence>
<comment type="similarity">
    <text evidence="5">Belongs to the DEAD box helicase family.</text>
</comment>
<dbReference type="Pfam" id="PF00270">
    <property type="entry name" value="DEAD"/>
    <property type="match status" value="1"/>
</dbReference>
<dbReference type="PROSITE" id="PS51195">
    <property type="entry name" value="Q_MOTIF"/>
    <property type="match status" value="1"/>
</dbReference>
<dbReference type="SMART" id="SM00487">
    <property type="entry name" value="DEXDc"/>
    <property type="match status" value="1"/>
</dbReference>
<feature type="short sequence motif" description="Q motif" evidence="6">
    <location>
        <begin position="2"/>
        <end position="30"/>
    </location>
</feature>
<keyword evidence="12" id="KW-1185">Reference proteome</keyword>
<dbReference type="SMART" id="SM00490">
    <property type="entry name" value="HELICc"/>
    <property type="match status" value="1"/>
</dbReference>
<dbReference type="EMBL" id="QZFV01000054">
    <property type="protein sequence ID" value="RJQ89682.1"/>
    <property type="molecule type" value="Genomic_DNA"/>
</dbReference>
<evidence type="ECO:0000256" key="5">
    <source>
        <dbReference type="ARBA" id="ARBA00038437"/>
    </source>
</evidence>
<feature type="compositionally biased region" description="Low complexity" evidence="7">
    <location>
        <begin position="470"/>
        <end position="484"/>
    </location>
</feature>
<evidence type="ECO:0000259" key="10">
    <source>
        <dbReference type="PROSITE" id="PS51195"/>
    </source>
</evidence>
<dbReference type="SUPFAM" id="SSF52540">
    <property type="entry name" value="P-loop containing nucleoside triphosphate hydrolases"/>
    <property type="match status" value="1"/>
</dbReference>
<dbReference type="PANTHER" id="PTHR47959">
    <property type="entry name" value="ATP-DEPENDENT RNA HELICASE RHLE-RELATED"/>
    <property type="match status" value="1"/>
</dbReference>
<dbReference type="InterPro" id="IPR011545">
    <property type="entry name" value="DEAD/DEAH_box_helicase_dom"/>
</dbReference>
<dbReference type="Gene3D" id="3.40.50.300">
    <property type="entry name" value="P-loop containing nucleotide triphosphate hydrolases"/>
    <property type="match status" value="2"/>
</dbReference>
<dbReference type="InterPro" id="IPR014014">
    <property type="entry name" value="RNA_helicase_DEAD_Q_motif"/>
</dbReference>
<feature type="domain" description="DEAD-box RNA helicase Q" evidence="10">
    <location>
        <begin position="2"/>
        <end position="30"/>
    </location>
</feature>
<dbReference type="Proteomes" id="UP000285112">
    <property type="component" value="Unassembled WGS sequence"/>
</dbReference>
<feature type="compositionally biased region" description="Low complexity" evidence="7">
    <location>
        <begin position="425"/>
        <end position="434"/>
    </location>
</feature>
<dbReference type="PROSITE" id="PS51192">
    <property type="entry name" value="HELICASE_ATP_BIND_1"/>
    <property type="match status" value="1"/>
</dbReference>
<dbReference type="GO" id="GO:0005524">
    <property type="term" value="F:ATP binding"/>
    <property type="evidence" value="ECO:0007669"/>
    <property type="project" value="UniProtKB-KW"/>
</dbReference>
<keyword evidence="3 11" id="KW-0347">Helicase</keyword>
<dbReference type="GO" id="GO:0003724">
    <property type="term" value="F:RNA helicase activity"/>
    <property type="evidence" value="ECO:0007669"/>
    <property type="project" value="InterPro"/>
</dbReference>
<evidence type="ECO:0000313" key="12">
    <source>
        <dbReference type="Proteomes" id="UP000285112"/>
    </source>
</evidence>
<evidence type="ECO:0000256" key="4">
    <source>
        <dbReference type="ARBA" id="ARBA00022840"/>
    </source>
</evidence>
<dbReference type="CDD" id="cd00268">
    <property type="entry name" value="DEADc"/>
    <property type="match status" value="1"/>
</dbReference>
<evidence type="ECO:0000313" key="11">
    <source>
        <dbReference type="EMBL" id="RJQ89682.1"/>
    </source>
</evidence>
<feature type="compositionally biased region" description="Basic and acidic residues" evidence="7">
    <location>
        <begin position="386"/>
        <end position="401"/>
    </location>
</feature>
<name>A0A419IA92_9PSEU</name>
<dbReference type="PROSITE" id="PS51194">
    <property type="entry name" value="HELICASE_CTER"/>
    <property type="match status" value="1"/>
</dbReference>
<feature type="domain" description="Helicase ATP-binding" evidence="8">
    <location>
        <begin position="33"/>
        <end position="208"/>
    </location>
</feature>
<dbReference type="GO" id="GO:0016787">
    <property type="term" value="F:hydrolase activity"/>
    <property type="evidence" value="ECO:0007669"/>
    <property type="project" value="UniProtKB-KW"/>
</dbReference>
<sequence>MTTFTELGLPAPLVDALAQQGVTEPFPIQAATLPHTLTGRDVLGRGRTGSGKTYGFVLPVLARLAAGPTRRRPGRPRALILAPTRELATQIEASILPLGKALGLKTTTIFGGVSAHPQITKLRDGVDIVVACPGRLADHMRSGEVKLDRIEITVLDEADHMADLGFLPEVRRILAATPERGQRLLFSATLDGGIDVLVKQFLHDPVLHSVDSAQSPVATMTHHVLHLEETHRLPVLIDLTAAPGRTLVFTRTKHRAKALTRKLVAQGVPAVELHGNLGQNARTRNLTAFSSGTARTLVATDIAARGIHVDDVALVIHADPPVEHKAYLHRSGRTARAGASGTVITLMTDAQVADVRALTRKAGIKPTTTRIDPAHPLLAELAPGERTFDTSPRRPVVDNRPSKVTASGAAPGAGRGRGRGKPSENRGGQAARANARSRRSGEREGTPPGGQSDRRAGGQRSRNQADAPRSTRTGNRSARSSAGGSRRGGAGSPERRRQSGR</sequence>
<dbReference type="Pfam" id="PF00271">
    <property type="entry name" value="Helicase_C"/>
    <property type="match status" value="1"/>
</dbReference>
<dbReference type="InterPro" id="IPR027417">
    <property type="entry name" value="P-loop_NTPase"/>
</dbReference>
<accession>A0A419IA92</accession>
<feature type="region of interest" description="Disordered" evidence="7">
    <location>
        <begin position="367"/>
        <end position="501"/>
    </location>
</feature>
<evidence type="ECO:0000259" key="9">
    <source>
        <dbReference type="PROSITE" id="PS51194"/>
    </source>
</evidence>
<dbReference type="OrthoDB" id="9805696at2"/>
<keyword evidence="4" id="KW-0067">ATP-binding</keyword>
<dbReference type="AlphaFoldDB" id="A0A419IA92"/>
<evidence type="ECO:0000256" key="6">
    <source>
        <dbReference type="PROSITE-ProRule" id="PRU00552"/>
    </source>
</evidence>
<dbReference type="GO" id="GO:0005829">
    <property type="term" value="C:cytosol"/>
    <property type="evidence" value="ECO:0007669"/>
    <property type="project" value="TreeGrafter"/>
</dbReference>
<dbReference type="PANTHER" id="PTHR47959:SF13">
    <property type="entry name" value="ATP-DEPENDENT RNA HELICASE RHLE"/>
    <property type="match status" value="1"/>
</dbReference>
<feature type="domain" description="Helicase C-terminal" evidence="9">
    <location>
        <begin position="219"/>
        <end position="382"/>
    </location>
</feature>
<dbReference type="InterPro" id="IPR001650">
    <property type="entry name" value="Helicase_C-like"/>
</dbReference>
<organism evidence="11 12">
    <name type="scientific">Amycolatopsis panacis</name>
    <dbReference type="NCBI Taxonomy" id="2340917"/>
    <lineage>
        <taxon>Bacteria</taxon>
        <taxon>Bacillati</taxon>
        <taxon>Actinomycetota</taxon>
        <taxon>Actinomycetes</taxon>
        <taxon>Pseudonocardiales</taxon>
        <taxon>Pseudonocardiaceae</taxon>
        <taxon>Amycolatopsis</taxon>
    </lineage>
</organism>
<dbReference type="InterPro" id="IPR050079">
    <property type="entry name" value="DEAD_box_RNA_helicase"/>
</dbReference>
<keyword evidence="2" id="KW-0378">Hydrolase</keyword>
<dbReference type="InterPro" id="IPR044742">
    <property type="entry name" value="DEAD/DEAH_RhlB"/>
</dbReference>
<dbReference type="RefSeq" id="WP_120022029.1">
    <property type="nucleotide sequence ID" value="NZ_QZFV01000054.1"/>
</dbReference>
<dbReference type="InterPro" id="IPR014001">
    <property type="entry name" value="Helicase_ATP-bd"/>
</dbReference>
<comment type="caution">
    <text evidence="11">The sequence shown here is derived from an EMBL/GenBank/DDBJ whole genome shotgun (WGS) entry which is preliminary data.</text>
</comment>